<keyword evidence="8" id="KW-1015">Disulfide bond</keyword>
<comment type="subcellular location">
    <subcellularLocation>
        <location evidence="1">Membrane</location>
        <topology evidence="1">Multi-pass membrane protein</topology>
    </subcellularLocation>
</comment>
<keyword evidence="6" id="KW-0560">Oxidoreductase</keyword>
<evidence type="ECO:0000259" key="13">
    <source>
        <dbReference type="Pfam" id="PF13462"/>
    </source>
</evidence>
<dbReference type="Gene3D" id="1.20.1440.130">
    <property type="entry name" value="VKOR domain"/>
    <property type="match status" value="1"/>
</dbReference>
<gene>
    <name evidence="14" type="ORF">ACFO6W_15640</name>
</gene>
<evidence type="ECO:0000259" key="11">
    <source>
        <dbReference type="Pfam" id="PF03412"/>
    </source>
</evidence>
<evidence type="ECO:0000256" key="8">
    <source>
        <dbReference type="ARBA" id="ARBA00023157"/>
    </source>
</evidence>
<protein>
    <submittedName>
        <fullName evidence="14">Vitamin K epoxide reductase family protein</fullName>
    </submittedName>
</protein>
<dbReference type="InterPro" id="IPR038354">
    <property type="entry name" value="VKOR_sf"/>
</dbReference>
<feature type="transmembrane region" description="Helical" evidence="10">
    <location>
        <begin position="254"/>
        <end position="271"/>
    </location>
</feature>
<dbReference type="Gene3D" id="3.40.30.10">
    <property type="entry name" value="Glutaredoxin"/>
    <property type="match status" value="1"/>
</dbReference>
<dbReference type="Proteomes" id="UP001596023">
    <property type="component" value="Unassembled WGS sequence"/>
</dbReference>
<dbReference type="InterPro" id="IPR012932">
    <property type="entry name" value="VKOR"/>
</dbReference>
<keyword evidence="5 10" id="KW-1133">Transmembrane helix</keyword>
<evidence type="ECO:0000259" key="12">
    <source>
        <dbReference type="Pfam" id="PF07884"/>
    </source>
</evidence>
<feature type="transmembrane region" description="Helical" evidence="10">
    <location>
        <begin position="148"/>
        <end position="166"/>
    </location>
</feature>
<evidence type="ECO:0000313" key="15">
    <source>
        <dbReference type="Proteomes" id="UP001596023"/>
    </source>
</evidence>
<dbReference type="InterPro" id="IPR005074">
    <property type="entry name" value="Peptidase_C39"/>
</dbReference>
<dbReference type="Gene3D" id="3.90.70.10">
    <property type="entry name" value="Cysteine proteinases"/>
    <property type="match status" value="1"/>
</dbReference>
<feature type="domain" description="Thioredoxin-like fold" evidence="13">
    <location>
        <begin position="375"/>
        <end position="519"/>
    </location>
</feature>
<dbReference type="Pfam" id="PF13462">
    <property type="entry name" value="Thioredoxin_4"/>
    <property type="match status" value="1"/>
</dbReference>
<organism evidence="14 15">
    <name type="scientific">Dysgonomonas termitidis</name>
    <dbReference type="NCBI Taxonomy" id="1516126"/>
    <lineage>
        <taxon>Bacteria</taxon>
        <taxon>Pseudomonadati</taxon>
        <taxon>Bacteroidota</taxon>
        <taxon>Bacteroidia</taxon>
        <taxon>Bacteroidales</taxon>
        <taxon>Dysgonomonadaceae</taxon>
        <taxon>Dysgonomonas</taxon>
    </lineage>
</organism>
<dbReference type="InterPro" id="IPR036249">
    <property type="entry name" value="Thioredoxin-like_sf"/>
</dbReference>
<evidence type="ECO:0000256" key="10">
    <source>
        <dbReference type="SAM" id="Phobius"/>
    </source>
</evidence>
<dbReference type="EMBL" id="JBHSGN010000090">
    <property type="protein sequence ID" value="MFC4675133.1"/>
    <property type="molecule type" value="Genomic_DNA"/>
</dbReference>
<dbReference type="RefSeq" id="WP_379998068.1">
    <property type="nucleotide sequence ID" value="NZ_JBHSGN010000090.1"/>
</dbReference>
<keyword evidence="7 10" id="KW-0472">Membrane</keyword>
<feature type="transmembrane region" description="Helical" evidence="10">
    <location>
        <begin position="227"/>
        <end position="248"/>
    </location>
</feature>
<evidence type="ECO:0000256" key="1">
    <source>
        <dbReference type="ARBA" id="ARBA00004141"/>
    </source>
</evidence>
<feature type="domain" description="Peptidase C39" evidence="11">
    <location>
        <begin position="13"/>
        <end position="125"/>
    </location>
</feature>
<dbReference type="InterPro" id="IPR012336">
    <property type="entry name" value="Thioredoxin-like_fold"/>
</dbReference>
<comment type="similarity">
    <text evidence="2">Belongs to the VKOR family.</text>
</comment>
<keyword evidence="4" id="KW-0874">Quinone</keyword>
<evidence type="ECO:0000313" key="14">
    <source>
        <dbReference type="EMBL" id="MFC4675133.1"/>
    </source>
</evidence>
<feature type="transmembrane region" description="Helical" evidence="10">
    <location>
        <begin position="283"/>
        <end position="306"/>
    </location>
</feature>
<accession>A0ABV9KYK6</accession>
<evidence type="ECO:0000256" key="3">
    <source>
        <dbReference type="ARBA" id="ARBA00022692"/>
    </source>
</evidence>
<sequence>MKLFLNNKEKNILSSFLDYLDVKHTKEYTNKLYNEHPHKYNLFGLSRMLSSYNIENTGVKVQNKQAAIRELETPFIAHIGSDFVVVYKITIDRVYYIWNKKDLSITIDEFCEIWSGIILYAESDENSVEPEYKSNYKTQIFKQLQKKGLWTAIFFVLAIAFIRNNLGKGIEYYLLTTVNIAGIYISYLLVLKQIHIHSEYGDKICSLFSQSDCNNILESDAAKLGGVVGWSEIGLGYFIGNIVITAYFPNLIPYMVLINILALPYSFWSIWYQKFKAKQWCPLCLIVQCLLGITFFLNLGFGLIQFPEISISDTLLTILLYLIPILLINTLIPNLGQNKKMEQITQELNSIKTDENVFSAILKKQPFYEVDKSTSSILWGNTGADILVTILTNPHCNPCAKMHKRIEKMLDESSNLCIQYIFSSFGEELNISNKFLSAIYFEKEIKERRKIYRRWFEEKNLKNEEIFEIYNVNKESDIVRKEFQKHENWKKATGIRPATPTILVNGYKLPDNYKIEDLKYFTTLDL</sequence>
<dbReference type="Pfam" id="PF03412">
    <property type="entry name" value="Peptidase_C39"/>
    <property type="match status" value="1"/>
</dbReference>
<feature type="transmembrane region" description="Helical" evidence="10">
    <location>
        <begin position="172"/>
        <end position="190"/>
    </location>
</feature>
<dbReference type="SUPFAM" id="SSF52833">
    <property type="entry name" value="Thioredoxin-like"/>
    <property type="match status" value="1"/>
</dbReference>
<proteinExistence type="inferred from homology"/>
<keyword evidence="9" id="KW-0676">Redox-active center</keyword>
<evidence type="ECO:0000256" key="4">
    <source>
        <dbReference type="ARBA" id="ARBA00022719"/>
    </source>
</evidence>
<keyword evidence="15" id="KW-1185">Reference proteome</keyword>
<keyword evidence="3 10" id="KW-0812">Transmembrane</keyword>
<evidence type="ECO:0000256" key="5">
    <source>
        <dbReference type="ARBA" id="ARBA00022989"/>
    </source>
</evidence>
<feature type="domain" description="Vitamin K epoxide reductase" evidence="12">
    <location>
        <begin position="175"/>
        <end position="298"/>
    </location>
</feature>
<dbReference type="Pfam" id="PF07884">
    <property type="entry name" value="VKOR"/>
    <property type="match status" value="1"/>
</dbReference>
<evidence type="ECO:0000256" key="9">
    <source>
        <dbReference type="ARBA" id="ARBA00023284"/>
    </source>
</evidence>
<name>A0ABV9KYK6_9BACT</name>
<dbReference type="CDD" id="cd12921">
    <property type="entry name" value="VKOR_4"/>
    <property type="match status" value="1"/>
</dbReference>
<evidence type="ECO:0000256" key="7">
    <source>
        <dbReference type="ARBA" id="ARBA00023136"/>
    </source>
</evidence>
<reference evidence="15" key="1">
    <citation type="journal article" date="2019" name="Int. J. Syst. Evol. Microbiol.">
        <title>The Global Catalogue of Microorganisms (GCM) 10K type strain sequencing project: providing services to taxonomists for standard genome sequencing and annotation.</title>
        <authorList>
            <consortium name="The Broad Institute Genomics Platform"/>
            <consortium name="The Broad Institute Genome Sequencing Center for Infectious Disease"/>
            <person name="Wu L."/>
            <person name="Ma J."/>
        </authorList>
    </citation>
    <scope>NUCLEOTIDE SEQUENCE [LARGE SCALE GENOMIC DNA]</scope>
    <source>
        <strain evidence="15">CCUG 66188</strain>
    </source>
</reference>
<comment type="caution">
    <text evidence="14">The sequence shown here is derived from an EMBL/GenBank/DDBJ whole genome shotgun (WGS) entry which is preliminary data.</text>
</comment>
<feature type="transmembrane region" description="Helical" evidence="10">
    <location>
        <begin position="318"/>
        <end position="336"/>
    </location>
</feature>
<evidence type="ECO:0000256" key="2">
    <source>
        <dbReference type="ARBA" id="ARBA00006214"/>
    </source>
</evidence>
<evidence type="ECO:0000256" key="6">
    <source>
        <dbReference type="ARBA" id="ARBA00023002"/>
    </source>
</evidence>